<evidence type="ECO:0000313" key="1">
    <source>
        <dbReference type="EMBL" id="RUR76496.1"/>
    </source>
</evidence>
<reference evidence="1 2" key="1">
    <citation type="journal article" date="2019" name="Genome Biol. Evol.">
        <title>Day and night: Metabolic profiles and evolutionary relationships of six axenic non-marine cyanobacteria.</title>
        <authorList>
            <person name="Will S.E."/>
            <person name="Henke P."/>
            <person name="Boedeker C."/>
            <person name="Huang S."/>
            <person name="Brinkmann H."/>
            <person name="Rohde M."/>
            <person name="Jarek M."/>
            <person name="Friedl T."/>
            <person name="Seufert S."/>
            <person name="Schumacher M."/>
            <person name="Overmann J."/>
            <person name="Neumann-Schaal M."/>
            <person name="Petersen J."/>
        </authorList>
    </citation>
    <scope>NUCLEOTIDE SEQUENCE [LARGE SCALE GENOMIC DNA]</scope>
    <source>
        <strain evidence="1 2">PCC 6912</strain>
    </source>
</reference>
<proteinExistence type="predicted"/>
<organism evidence="1 2">
    <name type="scientific">Chlorogloeopsis fritschii PCC 6912</name>
    <dbReference type="NCBI Taxonomy" id="211165"/>
    <lineage>
        <taxon>Bacteria</taxon>
        <taxon>Bacillati</taxon>
        <taxon>Cyanobacteriota</taxon>
        <taxon>Cyanophyceae</taxon>
        <taxon>Nostocales</taxon>
        <taxon>Chlorogloeopsidaceae</taxon>
        <taxon>Chlorogloeopsis</taxon>
    </lineage>
</organism>
<dbReference type="AlphaFoldDB" id="A0A433N543"/>
<evidence type="ECO:0000313" key="2">
    <source>
        <dbReference type="Proteomes" id="UP000268857"/>
    </source>
</evidence>
<sequence>MAEFIILNYCLIVCTAIEVIANTEKPLQVIMDLEAQIQLLIENAPKDGRTPKLVAAIAPALSAFAQKLGHSNYYILQNLDREWVVTTLSNRGNPQQQKRVVYAFSTLQDIPASYGAGLDPQVMATPMPVTHILFQLLALEPVDSIVFLNTDVNRSSSTSDNNTNEIEIRRADLQNLLKQVLNQNRSRTQVPPDIA</sequence>
<accession>A0A433N543</accession>
<name>A0A433N543_CHLFR</name>
<protein>
    <submittedName>
        <fullName evidence="1">Uncharacterized protein</fullName>
    </submittedName>
</protein>
<keyword evidence="2" id="KW-1185">Reference proteome</keyword>
<comment type="caution">
    <text evidence="1">The sequence shown here is derived from an EMBL/GenBank/DDBJ whole genome shotgun (WGS) entry which is preliminary data.</text>
</comment>
<dbReference type="OrthoDB" id="529355at2"/>
<dbReference type="STRING" id="211165.GCA_000317285_05590"/>
<dbReference type="Proteomes" id="UP000268857">
    <property type="component" value="Unassembled WGS sequence"/>
</dbReference>
<dbReference type="EMBL" id="RSCJ01000020">
    <property type="protein sequence ID" value="RUR76496.1"/>
    <property type="molecule type" value="Genomic_DNA"/>
</dbReference>
<gene>
    <name evidence="1" type="ORF">PCC6912_42840</name>
</gene>